<proteinExistence type="predicted"/>
<protein>
    <submittedName>
        <fullName evidence="1">Uncharacterized protein</fullName>
    </submittedName>
</protein>
<sequence>MRVKEEREDEETVRLCELNSAASQAELRYAVKEKLQIELLKATVLRIKLFSSFSLNDYTGSYITVLTEKEDSVATVMREVENETDTDKLISRRNDISLQDVTTITTAVKEVEEEEDIIIRAVLLQLIDIIISAFNLAFLTVTETAVTSQRYLLTRKHQNKFSTVLQE</sequence>
<dbReference type="Proteomes" id="UP000007802">
    <property type="component" value="Unassembled WGS sequence"/>
</dbReference>
<organism evidence="1">
    <name type="scientific">Ajellomyces dermatitidis (strain ATCC 18188 / CBS 674.68)</name>
    <name type="common">Blastomyces dermatitidis</name>
    <dbReference type="NCBI Taxonomy" id="653446"/>
    <lineage>
        <taxon>Eukaryota</taxon>
        <taxon>Fungi</taxon>
        <taxon>Dikarya</taxon>
        <taxon>Ascomycota</taxon>
        <taxon>Pezizomycotina</taxon>
        <taxon>Eurotiomycetes</taxon>
        <taxon>Eurotiomycetidae</taxon>
        <taxon>Onygenales</taxon>
        <taxon>Ajellomycetaceae</taxon>
        <taxon>Blastomyces</taxon>
    </lineage>
</organism>
<reference evidence="1" key="1">
    <citation type="submission" date="2010-03" db="EMBL/GenBank/DDBJ databases">
        <title>Annotation of Blastomyces dermatitidis strain ATCC 18188.</title>
        <authorList>
            <consortium name="The Broad Institute Genome Sequencing Platform"/>
            <consortium name="Broad Institute Genome Sequencing Center for Infectious Disease."/>
            <person name="Cuomo C."/>
            <person name="Klein B."/>
            <person name="Sullivan T."/>
            <person name="Heitman J."/>
            <person name="Young S."/>
            <person name="Zeng Q."/>
            <person name="Gargeya S."/>
            <person name="Alvarado L."/>
            <person name="Berlin A.M."/>
            <person name="Chapman S.B."/>
            <person name="Chen Z."/>
            <person name="Freedman E."/>
            <person name="Gellesch M."/>
            <person name="Goldberg J."/>
            <person name="Griggs A."/>
            <person name="Gujja S."/>
            <person name="Heilman E."/>
            <person name="Heiman D."/>
            <person name="Howarth C."/>
            <person name="Mehta T."/>
            <person name="Neiman D."/>
            <person name="Pearson M."/>
            <person name="Roberts A."/>
            <person name="Saif S."/>
            <person name="Shea T."/>
            <person name="Shenoy N."/>
            <person name="Sisk P."/>
            <person name="Stolte C."/>
            <person name="Sykes S."/>
            <person name="White J."/>
            <person name="Yandava C."/>
            <person name="Haas B."/>
            <person name="Nusbaum C."/>
            <person name="Birren B."/>
        </authorList>
    </citation>
    <scope>NUCLEOTIDE SEQUENCE [LARGE SCALE GENOMIC DNA]</scope>
    <source>
        <strain evidence="1">ATCC 18188</strain>
    </source>
</reference>
<dbReference type="HOGENOM" id="CLU_140102_0_0_1"/>
<dbReference type="OrthoDB" id="4190693at2759"/>
<name>F2T212_AJEDA</name>
<dbReference type="AlphaFoldDB" id="F2T212"/>
<gene>
    <name evidence="1" type="ORF">BDDG_00433</name>
</gene>
<accession>F2T212</accession>
<evidence type="ECO:0000313" key="1">
    <source>
        <dbReference type="EMBL" id="EGE77496.1"/>
    </source>
</evidence>
<dbReference type="EMBL" id="GG749407">
    <property type="protein sequence ID" value="EGE77496.1"/>
    <property type="molecule type" value="Genomic_DNA"/>
</dbReference>